<dbReference type="Gene3D" id="1.10.533.10">
    <property type="entry name" value="Death Domain, Fas"/>
    <property type="match status" value="2"/>
</dbReference>
<dbReference type="Ensembl" id="ENSPLAT00000013793.1">
    <property type="protein sequence ID" value="ENSPLAP00000002002.1"/>
    <property type="gene ID" value="ENSPLAG00000003176.1"/>
</dbReference>
<dbReference type="AlphaFoldDB" id="A0A3B3TMZ8"/>
<reference evidence="2" key="1">
    <citation type="submission" date="2025-08" db="UniProtKB">
        <authorList>
            <consortium name="Ensembl"/>
        </authorList>
    </citation>
    <scope>IDENTIFICATION</scope>
</reference>
<evidence type="ECO:0000313" key="2">
    <source>
        <dbReference type="Ensembl" id="ENSPLAP00000002002.1"/>
    </source>
</evidence>
<dbReference type="Pfam" id="PF02758">
    <property type="entry name" value="PYRIN"/>
    <property type="match status" value="2"/>
</dbReference>
<dbReference type="STRING" id="48699.ENSPLAP00000002002"/>
<proteinExistence type="predicted"/>
<dbReference type="Proteomes" id="UP000261500">
    <property type="component" value="Unplaced"/>
</dbReference>
<feature type="domain" description="Pyrin" evidence="1">
    <location>
        <begin position="161"/>
        <end position="223"/>
    </location>
</feature>
<protein>
    <recommendedName>
        <fullName evidence="1">Pyrin domain-containing protein</fullName>
    </recommendedName>
</protein>
<feature type="domain" description="Pyrin" evidence="1">
    <location>
        <begin position="8"/>
        <end position="60"/>
    </location>
</feature>
<sequence length="256" mass="30259">ICFIKEWLKDRLDDLDSKEFKYFHWYLHTSDKSEVDFPRIKKSRLEHADRLDTVDLMFQKEVTKKILKKIESNKGLFDGAKNLKHQKKFLLNIYSGSQQTKLYLKLKSRLIHLLQVKVQLAWCKHVEVIREGGNPSKPHQSKHGHLSNILFPDILTRNLFLNCQVFKVWLLDILEDLDKKELKLFQWYLQNADESKDGFKPITKSKLYGADRLETVDLMIKTYTPKTREVTKKILKKIESNKGMFDGAKISFKSLF</sequence>
<accession>A0A3B3TMZ8</accession>
<evidence type="ECO:0000259" key="1">
    <source>
        <dbReference type="PROSITE" id="PS50824"/>
    </source>
</evidence>
<evidence type="ECO:0000313" key="3">
    <source>
        <dbReference type="Proteomes" id="UP000261500"/>
    </source>
</evidence>
<dbReference type="SUPFAM" id="SSF47986">
    <property type="entry name" value="DEATH domain"/>
    <property type="match status" value="2"/>
</dbReference>
<dbReference type="InterPro" id="IPR011029">
    <property type="entry name" value="DEATH-like_dom_sf"/>
</dbReference>
<keyword evidence="3" id="KW-1185">Reference proteome</keyword>
<dbReference type="GeneTree" id="ENSGT01110000268473"/>
<dbReference type="InterPro" id="IPR004020">
    <property type="entry name" value="DAPIN"/>
</dbReference>
<organism evidence="2 3">
    <name type="scientific">Poecilia latipinna</name>
    <name type="common">sailfin molly</name>
    <dbReference type="NCBI Taxonomy" id="48699"/>
    <lineage>
        <taxon>Eukaryota</taxon>
        <taxon>Metazoa</taxon>
        <taxon>Chordata</taxon>
        <taxon>Craniata</taxon>
        <taxon>Vertebrata</taxon>
        <taxon>Euteleostomi</taxon>
        <taxon>Actinopterygii</taxon>
        <taxon>Neopterygii</taxon>
        <taxon>Teleostei</taxon>
        <taxon>Neoteleostei</taxon>
        <taxon>Acanthomorphata</taxon>
        <taxon>Ovalentaria</taxon>
        <taxon>Atherinomorphae</taxon>
        <taxon>Cyprinodontiformes</taxon>
        <taxon>Poeciliidae</taxon>
        <taxon>Poeciliinae</taxon>
        <taxon>Poecilia</taxon>
    </lineage>
</organism>
<dbReference type="PROSITE" id="PS50824">
    <property type="entry name" value="DAPIN"/>
    <property type="match status" value="2"/>
</dbReference>
<name>A0A3B3TMZ8_9TELE</name>
<reference evidence="2" key="2">
    <citation type="submission" date="2025-09" db="UniProtKB">
        <authorList>
            <consortium name="Ensembl"/>
        </authorList>
    </citation>
    <scope>IDENTIFICATION</scope>
</reference>
<dbReference type="SMART" id="SM01289">
    <property type="entry name" value="PYRIN"/>
    <property type="match status" value="2"/>
</dbReference>